<dbReference type="PANTHER" id="PTHR42693:SF33">
    <property type="entry name" value="ARYLSULFATASE"/>
    <property type="match status" value="1"/>
</dbReference>
<evidence type="ECO:0000259" key="2">
    <source>
        <dbReference type="Pfam" id="PF00884"/>
    </source>
</evidence>
<dbReference type="InterPro" id="IPR050738">
    <property type="entry name" value="Sulfatase"/>
</dbReference>
<sequence>MKYEQSKQEIKNKLLSGQLEEAALLLSDIKEALINDVDLYYLQGMYYEYNQQYNDAIEVMLKGVQKNQYHFELLYGLWRNYYLQGEYIEAIHYFTKAYYVYVNTKIEDIEISLSEIYKILELDIEADIKQEIQKELCKALEELNANTRYGMYKLFPNKDVEEKVSSIGEFIKYKNKEYFIASYKKVISLDSNYGERIYNKCEVLEASSKKYFKAGRDNTISIVSVAGIEDETQYEIKLENGESYLIKPHMNKQFEYHALKGKFTIKSNKTVAIGNPVLLEKDEHKKDLIMTIFIDGLSYDFIEKEGIKKVMPNTANFFSEGVICTNTYTSAEWTLPSVATLCTGQYTTHHKLYHPNRPDELSGEIDTLFETLKNEGYITAKIDGNWRTTPTYGYIRGIDRTIYQPAILMMNATEIIEETILQLEAYKGTNQYVWTGFMDLHKIADDISRGNILEQIKLPINCKGEEEQEIAKSVKQQFSFIKKERYKQALIELDRHLQILYDYINLNFNSENIVITLVSDHGQGYLVKNNQLLFAKERTKVPLMIKGYRKGICNELIQLTDYIEILAQVVGIEVKDLQMRDSNLPSFFGGKERSYTYTESLFPGDSYEACINTKKHTVHFKTINKVQYDGRVILEPFEMTILDELTNEIVKSESFNELYLKIIDEHMKWNKIYI</sequence>
<dbReference type="SUPFAM" id="SSF48452">
    <property type="entry name" value="TPR-like"/>
    <property type="match status" value="1"/>
</dbReference>
<dbReference type="SUPFAM" id="SSF53649">
    <property type="entry name" value="Alkaline phosphatase-like"/>
    <property type="match status" value="1"/>
</dbReference>
<dbReference type="Gene3D" id="3.40.720.10">
    <property type="entry name" value="Alkaline Phosphatase, subunit A"/>
    <property type="match status" value="1"/>
</dbReference>
<dbReference type="AlphaFoldDB" id="F2JT44"/>
<dbReference type="Pfam" id="PF00884">
    <property type="entry name" value="Sulfatase"/>
    <property type="match status" value="1"/>
</dbReference>
<dbReference type="HOGENOM" id="CLU_407539_0_0_9"/>
<keyword evidence="4" id="KW-1185">Reference proteome</keyword>
<dbReference type="GO" id="GO:0004065">
    <property type="term" value="F:arylsulfatase activity"/>
    <property type="evidence" value="ECO:0007669"/>
    <property type="project" value="TreeGrafter"/>
</dbReference>
<dbReference type="EMBL" id="CP002582">
    <property type="protein sequence ID" value="ADZ85263.1"/>
    <property type="molecule type" value="Genomic_DNA"/>
</dbReference>
<reference evidence="3 4" key="1">
    <citation type="journal article" date="2011" name="J. Bacteriol.">
        <title>Complete genome sequence of the cellulose-degrading bacterium Cellulosilyticum lentocellum.</title>
        <authorList>
            <consortium name="US DOE Joint Genome Institute"/>
            <person name="Miller D.A."/>
            <person name="Suen G."/>
            <person name="Bruce D."/>
            <person name="Copeland A."/>
            <person name="Cheng J.F."/>
            <person name="Detter C."/>
            <person name="Goodwin L.A."/>
            <person name="Han C.S."/>
            <person name="Hauser L.J."/>
            <person name="Land M.L."/>
            <person name="Lapidus A."/>
            <person name="Lucas S."/>
            <person name="Meincke L."/>
            <person name="Pitluck S."/>
            <person name="Tapia R."/>
            <person name="Teshima H."/>
            <person name="Woyke T."/>
            <person name="Fox B.G."/>
            <person name="Angert E.R."/>
            <person name="Currie C.R."/>
        </authorList>
    </citation>
    <scope>NUCLEOTIDE SEQUENCE [LARGE SCALE GENOMIC DNA]</scope>
    <source>
        <strain evidence="4">ATCC 49066 / DSM 5427 / NCIMB 11756 / RHM5</strain>
    </source>
</reference>
<comment type="similarity">
    <text evidence="1">Belongs to the sulfatase family.</text>
</comment>
<dbReference type="InterPro" id="IPR000917">
    <property type="entry name" value="Sulfatase_N"/>
</dbReference>
<dbReference type="Proteomes" id="UP000008467">
    <property type="component" value="Chromosome"/>
</dbReference>
<dbReference type="Gene3D" id="1.25.40.10">
    <property type="entry name" value="Tetratricopeptide repeat domain"/>
    <property type="match status" value="1"/>
</dbReference>
<protein>
    <submittedName>
        <fullName evidence="3">Sulfatase</fullName>
    </submittedName>
</protein>
<feature type="domain" description="Sulfatase N-terminal" evidence="2">
    <location>
        <begin position="292"/>
        <end position="546"/>
    </location>
</feature>
<name>F2JT44_CELLD</name>
<organism evidence="3 4">
    <name type="scientific">Cellulosilyticum lentocellum (strain ATCC 49066 / DSM 5427 / NCIMB 11756 / RHM5)</name>
    <name type="common">Clostridium lentocellum</name>
    <dbReference type="NCBI Taxonomy" id="642492"/>
    <lineage>
        <taxon>Bacteria</taxon>
        <taxon>Bacillati</taxon>
        <taxon>Bacillota</taxon>
        <taxon>Clostridia</taxon>
        <taxon>Lachnospirales</taxon>
        <taxon>Cellulosilyticaceae</taxon>
        <taxon>Cellulosilyticum</taxon>
    </lineage>
</organism>
<dbReference type="eggNOG" id="COG3119">
    <property type="taxonomic scope" value="Bacteria"/>
</dbReference>
<evidence type="ECO:0000313" key="3">
    <source>
        <dbReference type="EMBL" id="ADZ85263.1"/>
    </source>
</evidence>
<dbReference type="InterPro" id="IPR011990">
    <property type="entry name" value="TPR-like_helical_dom_sf"/>
</dbReference>
<accession>F2JT44</accession>
<dbReference type="KEGG" id="cle:Clole_3580"/>
<dbReference type="PANTHER" id="PTHR42693">
    <property type="entry name" value="ARYLSULFATASE FAMILY MEMBER"/>
    <property type="match status" value="1"/>
</dbReference>
<dbReference type="RefSeq" id="WP_013658539.1">
    <property type="nucleotide sequence ID" value="NC_015275.1"/>
</dbReference>
<proteinExistence type="inferred from homology"/>
<evidence type="ECO:0000313" key="4">
    <source>
        <dbReference type="Proteomes" id="UP000008467"/>
    </source>
</evidence>
<dbReference type="STRING" id="642492.Clole_3580"/>
<gene>
    <name evidence="3" type="ordered locus">Clole_3580</name>
</gene>
<dbReference type="InterPro" id="IPR017850">
    <property type="entry name" value="Alkaline_phosphatase_core_sf"/>
</dbReference>
<evidence type="ECO:0000256" key="1">
    <source>
        <dbReference type="ARBA" id="ARBA00008779"/>
    </source>
</evidence>